<keyword evidence="1" id="KW-0479">Metal-binding</keyword>
<dbReference type="SUPFAM" id="SSF63411">
    <property type="entry name" value="LuxS/MPP-like metallohydrolase"/>
    <property type="match status" value="2"/>
</dbReference>
<comment type="caution">
    <text evidence="3">The sequence shown here is derived from an EMBL/GenBank/DDBJ whole genome shotgun (WGS) entry which is preliminary data.</text>
</comment>
<protein>
    <recommendedName>
        <fullName evidence="2">Tyrosine-protein phosphatase domain-containing protein</fullName>
    </recommendedName>
</protein>
<evidence type="ECO:0000256" key="1">
    <source>
        <dbReference type="ARBA" id="ARBA00022723"/>
    </source>
</evidence>
<dbReference type="InterPro" id="IPR050626">
    <property type="entry name" value="Peptidase_M16"/>
</dbReference>
<dbReference type="Gene3D" id="3.30.830.10">
    <property type="entry name" value="Metalloenzyme, LuxS/M16 peptidase-like"/>
    <property type="match status" value="2"/>
</dbReference>
<dbReference type="AlphaFoldDB" id="A0AA36ML93"/>
<accession>A0AA36ML93</accession>
<gene>
    <name evidence="3" type="ORF">EVOR1521_LOCUS1948</name>
</gene>
<keyword evidence="4" id="KW-1185">Reference proteome</keyword>
<dbReference type="GO" id="GO:0004725">
    <property type="term" value="F:protein tyrosine phosphatase activity"/>
    <property type="evidence" value="ECO:0007669"/>
    <property type="project" value="InterPro"/>
</dbReference>
<dbReference type="Pfam" id="PF16187">
    <property type="entry name" value="Peptidase_M16_M"/>
    <property type="match status" value="1"/>
</dbReference>
<dbReference type="SUPFAM" id="SSF51649">
    <property type="entry name" value="RuBisCo, C-terminal domain"/>
    <property type="match status" value="1"/>
</dbReference>
<evidence type="ECO:0000313" key="4">
    <source>
        <dbReference type="Proteomes" id="UP001178507"/>
    </source>
</evidence>
<dbReference type="PANTHER" id="PTHR43690:SF18">
    <property type="entry name" value="INSULIN-DEGRADING ENZYME-RELATED"/>
    <property type="match status" value="1"/>
</dbReference>
<dbReference type="GO" id="GO:0000287">
    <property type="term" value="F:magnesium ion binding"/>
    <property type="evidence" value="ECO:0007669"/>
    <property type="project" value="InterPro"/>
</dbReference>
<dbReference type="Pfam" id="PF00016">
    <property type="entry name" value="RuBisCO_large"/>
    <property type="match status" value="1"/>
</dbReference>
<dbReference type="InterPro" id="IPR000685">
    <property type="entry name" value="RuBisCO_lsu_C"/>
</dbReference>
<dbReference type="InterPro" id="IPR032632">
    <property type="entry name" value="Peptidase_M16_M"/>
</dbReference>
<sequence>MRAEGSALALREVVGLRTLQREKEPEASVRLQVYEKLLGEAMAPKMYNMLAAGSKYVVSTSTNGITITFVGYQEAMSKLINRTLNVFNSFNEHLNTTLPSRFHRIAKTYREELETFGGMPSSYAIQDMERLLMRNRFSNHESLEALSKINLTAAARAGGDLLLSKELKMTALAIGNLADLESTDALHEIASSLARPSWTVAQPSPVDGRVEEVQPVVNVQKPVEVRTLNPRPGDPNDVAIVSLVYGVGDVPSRVILSIASSLLGTAAFDHLRTQQQLGPFLSPRTVVQGTKVSADEAEAAIEGLLTTTMPKILRELTVEDFQSQVDAYRQQLLEPPLAASDEVSHFWGHITQGGRCMNLLDKALSFLKSPQCNKQMLIDTWNDLAFGNVKDGKNALRKKISVKYFAQKDGSDTAPKRPTLQEARAAWQKHGVPPAATELLEREWSETKTVAASNSKVRQELAEEGGFFPTDLHCGGEAGGAEAGVVMRQAGMGCSTGRLLSGSMCQSYAYLLQQLSVGGMASVAACEAMRNAICITDQPMTQPKWLFAASMSFPQFPSDEEEWLAGLHHDDFAKRQMMATVLRFGPLAPNCGFQLAGPLASLGTLTALRRAFPNQFLHYHAAGGISAQGVRGKRGYTAFVHAKLARILGASSVLLDVDACKEASSALKEQSAKVAATLCCDLSTGPVFEQHWESMKQALPVLSGKLHALQLPLLFEVLGHSDVLATTEVSVSRKDSSPGLRSFRTVEKVWRAWHRGEDRDDARLAQGLIAAARRDSSLLDAFDAFPDDANVLCPGWRQQLADEERAGASRPRL</sequence>
<dbReference type="InterPro" id="IPR011249">
    <property type="entry name" value="Metalloenz_LuxS/M16"/>
</dbReference>
<evidence type="ECO:0000313" key="3">
    <source>
        <dbReference type="EMBL" id="CAJ1371683.1"/>
    </source>
</evidence>
<dbReference type="Proteomes" id="UP001178507">
    <property type="component" value="Unassembled WGS sequence"/>
</dbReference>
<reference evidence="3" key="1">
    <citation type="submission" date="2023-08" db="EMBL/GenBank/DDBJ databases">
        <authorList>
            <person name="Chen Y."/>
            <person name="Shah S."/>
            <person name="Dougan E. K."/>
            <person name="Thang M."/>
            <person name="Chan C."/>
        </authorList>
    </citation>
    <scope>NUCLEOTIDE SEQUENCE</scope>
</reference>
<feature type="domain" description="Tyrosine-protein phosphatase" evidence="2">
    <location>
        <begin position="268"/>
        <end position="487"/>
    </location>
</feature>
<proteinExistence type="predicted"/>
<organism evidence="3 4">
    <name type="scientific">Effrenium voratum</name>
    <dbReference type="NCBI Taxonomy" id="2562239"/>
    <lineage>
        <taxon>Eukaryota</taxon>
        <taxon>Sar</taxon>
        <taxon>Alveolata</taxon>
        <taxon>Dinophyceae</taxon>
        <taxon>Suessiales</taxon>
        <taxon>Symbiodiniaceae</taxon>
        <taxon>Effrenium</taxon>
    </lineage>
</organism>
<dbReference type="PANTHER" id="PTHR43690">
    <property type="entry name" value="NARDILYSIN"/>
    <property type="match status" value="1"/>
</dbReference>
<dbReference type="EMBL" id="CAUJNA010000092">
    <property type="protein sequence ID" value="CAJ1371683.1"/>
    <property type="molecule type" value="Genomic_DNA"/>
</dbReference>
<evidence type="ECO:0000259" key="2">
    <source>
        <dbReference type="PROSITE" id="PS50055"/>
    </source>
</evidence>
<dbReference type="GO" id="GO:0016984">
    <property type="term" value="F:ribulose-bisphosphate carboxylase activity"/>
    <property type="evidence" value="ECO:0007669"/>
    <property type="project" value="InterPro"/>
</dbReference>
<name>A0AA36ML93_9DINO</name>
<dbReference type="InterPro" id="IPR036376">
    <property type="entry name" value="RuBisCO_lsu_C_sf"/>
</dbReference>
<dbReference type="PROSITE" id="PS50055">
    <property type="entry name" value="TYR_PHOSPHATASE_PTP"/>
    <property type="match status" value="1"/>
</dbReference>
<dbReference type="Gene3D" id="3.20.20.110">
    <property type="entry name" value="Ribulose bisphosphate carboxylase, large subunit, C-terminal domain"/>
    <property type="match status" value="1"/>
</dbReference>
<dbReference type="InterPro" id="IPR000242">
    <property type="entry name" value="PTP_cat"/>
</dbReference>